<comment type="caution">
    <text evidence="3">The sequence shown here is derived from an EMBL/GenBank/DDBJ whole genome shotgun (WGS) entry which is preliminary data.</text>
</comment>
<feature type="domain" description="Methyltransferase regulatory" evidence="2">
    <location>
        <begin position="220"/>
        <end position="301"/>
    </location>
</feature>
<feature type="domain" description="Methyltransferase type 12" evidence="1">
    <location>
        <begin position="50"/>
        <end position="148"/>
    </location>
</feature>
<evidence type="ECO:0000259" key="2">
    <source>
        <dbReference type="Pfam" id="PF10119"/>
    </source>
</evidence>
<gene>
    <name evidence="3" type="ORF">LNKW23_24370</name>
</gene>
<dbReference type="SUPFAM" id="SSF53335">
    <property type="entry name" value="S-adenosyl-L-methionine-dependent methyltransferases"/>
    <property type="match status" value="1"/>
</dbReference>
<evidence type="ECO:0000313" key="3">
    <source>
        <dbReference type="EMBL" id="GMG83224.1"/>
    </source>
</evidence>
<dbReference type="Pfam" id="PF08242">
    <property type="entry name" value="Methyltransf_12"/>
    <property type="match status" value="1"/>
</dbReference>
<dbReference type="GO" id="GO:0032259">
    <property type="term" value="P:methylation"/>
    <property type="evidence" value="ECO:0007669"/>
    <property type="project" value="UniProtKB-KW"/>
</dbReference>
<organism evidence="3 4">
    <name type="scientific">Paralimibaculum aggregatum</name>
    <dbReference type="NCBI Taxonomy" id="3036245"/>
    <lineage>
        <taxon>Bacteria</taxon>
        <taxon>Pseudomonadati</taxon>
        <taxon>Pseudomonadota</taxon>
        <taxon>Alphaproteobacteria</taxon>
        <taxon>Rhodobacterales</taxon>
        <taxon>Paracoccaceae</taxon>
        <taxon>Paralimibaculum</taxon>
    </lineage>
</organism>
<keyword evidence="4" id="KW-1185">Reference proteome</keyword>
<keyword evidence="3" id="KW-0489">Methyltransferase</keyword>
<dbReference type="GO" id="GO:0008168">
    <property type="term" value="F:methyltransferase activity"/>
    <property type="evidence" value="ECO:0007669"/>
    <property type="project" value="UniProtKB-KW"/>
</dbReference>
<sequence length="522" mass="56404">MADWSGGYVVDQDYIREYYEEYAPAHLDFAVAQCGVSPPAHDGSSFRYCDIGCGHGLVGTVVAAANPRAEIHNIDFMPGHVASGRRLAAETGLRNIAFHELSFEEACEADLPQFDYIVAHGIHSWVSREARAALVRFVGQQLAPGGVFYVSYNALPGRSMLEPLQRMLWERARITPGKSDDVAMQAVEFVRKLVEVEASSLTLNKFIMHKLDEIVDRPTRYLAHEYLNADWNPSYVTEVMEEMAAAKLSYAASAELLRNRPEWCLNGNQLALVHEQPTDAMRELTRDYCMNTAFRKDIYSRGGRRLSPVGRAAVLGERVIALRCAPEALSFEVELPGQTLQFDNEATRIVAARLAHGPATIATLAEEVGIEAAISTAEVLLISAQALPLMRTEAQPVPSFNAAVHRHAMGEVAIGVFASPYGAGLSAGLVDQVMAELGADGPDADTLSRRMLAAMEAIGRLPVRDGEALEGEAAVAHILPEAENFIANRAPALRGLGIMPPLPAGAASETVADGAPGRVPPA</sequence>
<protein>
    <submittedName>
        <fullName evidence="3">Methyltransferase regulatory domain-containing protein</fullName>
    </submittedName>
</protein>
<dbReference type="Pfam" id="PF10119">
    <property type="entry name" value="MethyTransf_Reg"/>
    <property type="match status" value="1"/>
</dbReference>
<evidence type="ECO:0000259" key="1">
    <source>
        <dbReference type="Pfam" id="PF08242"/>
    </source>
</evidence>
<dbReference type="CDD" id="cd02440">
    <property type="entry name" value="AdoMet_MTases"/>
    <property type="match status" value="1"/>
</dbReference>
<dbReference type="InterPro" id="IPR029063">
    <property type="entry name" value="SAM-dependent_MTases_sf"/>
</dbReference>
<dbReference type="InterPro" id="IPR013217">
    <property type="entry name" value="Methyltransf_12"/>
</dbReference>
<accession>A0ABQ6LIY6</accession>
<keyword evidence="3" id="KW-0808">Transferase</keyword>
<dbReference type="InterPro" id="IPR018773">
    <property type="entry name" value="MeTrfase_reg_dom_prd"/>
</dbReference>
<reference evidence="3 4" key="1">
    <citation type="submission" date="2023-04" db="EMBL/GenBank/DDBJ databases">
        <title>Marinoamorphus aggregata gen. nov., sp. Nov., isolate from tissue of brittle star Ophioplocus japonicus.</title>
        <authorList>
            <person name="Kawano K."/>
            <person name="Sawayama S."/>
            <person name="Nakagawa S."/>
        </authorList>
    </citation>
    <scope>NUCLEOTIDE SEQUENCE [LARGE SCALE GENOMIC DNA]</scope>
    <source>
        <strain evidence="3 4">NKW23</strain>
    </source>
</reference>
<dbReference type="RefSeq" id="WP_285672019.1">
    <property type="nucleotide sequence ID" value="NZ_BSYI01000017.1"/>
</dbReference>
<dbReference type="Proteomes" id="UP001239909">
    <property type="component" value="Unassembled WGS sequence"/>
</dbReference>
<dbReference type="Gene3D" id="3.40.50.150">
    <property type="entry name" value="Vaccinia Virus protein VP39"/>
    <property type="match status" value="1"/>
</dbReference>
<proteinExistence type="predicted"/>
<name>A0ABQ6LIY6_9RHOB</name>
<dbReference type="EMBL" id="BSYI01000017">
    <property type="protein sequence ID" value="GMG83224.1"/>
    <property type="molecule type" value="Genomic_DNA"/>
</dbReference>
<evidence type="ECO:0000313" key="4">
    <source>
        <dbReference type="Proteomes" id="UP001239909"/>
    </source>
</evidence>